<evidence type="ECO:0000313" key="3">
    <source>
        <dbReference type="Proteomes" id="UP000254150"/>
    </source>
</evidence>
<organism evidence="2 3">
    <name type="scientific">Streptomyces griseus</name>
    <dbReference type="NCBI Taxonomy" id="1911"/>
    <lineage>
        <taxon>Bacteria</taxon>
        <taxon>Bacillati</taxon>
        <taxon>Actinomycetota</taxon>
        <taxon>Actinomycetes</taxon>
        <taxon>Kitasatosporales</taxon>
        <taxon>Streptomycetaceae</taxon>
        <taxon>Streptomyces</taxon>
    </lineage>
</organism>
<accession>A0A380P6S1</accession>
<dbReference type="EMBL" id="UHID01000007">
    <property type="protein sequence ID" value="SUP60192.1"/>
    <property type="molecule type" value="Genomic_DNA"/>
</dbReference>
<proteinExistence type="predicted"/>
<feature type="region of interest" description="Disordered" evidence="1">
    <location>
        <begin position="173"/>
        <end position="220"/>
    </location>
</feature>
<evidence type="ECO:0000313" key="2">
    <source>
        <dbReference type="EMBL" id="SUP60192.1"/>
    </source>
</evidence>
<name>A0A380P6S1_STRGR</name>
<reference evidence="2 3" key="1">
    <citation type="submission" date="2018-06" db="EMBL/GenBank/DDBJ databases">
        <authorList>
            <consortium name="Pathogen Informatics"/>
            <person name="Doyle S."/>
        </authorList>
    </citation>
    <scope>NUCLEOTIDE SEQUENCE [LARGE SCALE GENOMIC DNA]</scope>
    <source>
        <strain evidence="2 3">NCTC7807</strain>
    </source>
</reference>
<dbReference type="Proteomes" id="UP000254150">
    <property type="component" value="Unassembled WGS sequence"/>
</dbReference>
<evidence type="ECO:0000256" key="1">
    <source>
        <dbReference type="SAM" id="MobiDB-lite"/>
    </source>
</evidence>
<protein>
    <submittedName>
        <fullName evidence="2">Secreted protein</fullName>
    </submittedName>
</protein>
<gene>
    <name evidence="2" type="ORF">NCTC7807_04256</name>
</gene>
<dbReference type="AlphaFoldDB" id="A0A380P6S1"/>
<feature type="compositionally biased region" description="Low complexity" evidence="1">
    <location>
        <begin position="183"/>
        <end position="207"/>
    </location>
</feature>
<dbReference type="RefSeq" id="WP_100453599.1">
    <property type="nucleotide sequence ID" value="NZ_UHID01000007.1"/>
</dbReference>
<sequence>MLTVVITVAAVVVVAAAAAYALTRRDTQGPALKRRFGPEYDRVLARHNGDTTAARRELGERLKRHGALRERPLPAESLARYEAEWAGVQRRFVDSPQQAMAEAGALLAQLAEDRGYPGPERYEEQVEALSVHHAHEVEGYRTVRLAARGGGGTEELREALLSARSLYEVLTGGAGHVDGGRPAGPAEPGDDPQAPAAQDDIPAAARPHGAEAGIRTTEGK</sequence>